<evidence type="ECO:0000313" key="2">
    <source>
        <dbReference type="Proteomes" id="UP001527052"/>
    </source>
</evidence>
<sequence length="269" mass="29585">MKKLFYVGALSALLLTACGSEEKTATTVTPDEFKKLEQGMSLDEVKEIVGGESKNPDAKENDDLLLYLDYDGENGVDENSTVSLIFKDGKLSTFIEDGLMKEKVELTKEQKAKIAEDVENSKNKASTGAIDEYESTLKQIIAKTKSDSNISIKDKELIEAGKYSIELTSDIFIFIDVNKENNIEKISAAVSSNALSTQNKEVKIAFEALLQSADKTLSTQQQSAILGKLGFTGDGKLVDHTEVHTLNNVTYTYYSRIENDSAILQAKLK</sequence>
<evidence type="ECO:0008006" key="3">
    <source>
        <dbReference type="Google" id="ProtNLM"/>
    </source>
</evidence>
<organism evidence="1 2">
    <name type="scientific">Lysinibacillus xylanilyticus</name>
    <dbReference type="NCBI Taxonomy" id="582475"/>
    <lineage>
        <taxon>Bacteria</taxon>
        <taxon>Bacillati</taxon>
        <taxon>Bacillota</taxon>
        <taxon>Bacilli</taxon>
        <taxon>Bacillales</taxon>
        <taxon>Bacillaceae</taxon>
        <taxon>Lysinibacillus</taxon>
    </lineage>
</organism>
<comment type="caution">
    <text evidence="1">The sequence shown here is derived from an EMBL/GenBank/DDBJ whole genome shotgun (WGS) entry which is preliminary data.</text>
</comment>
<keyword evidence="2" id="KW-1185">Reference proteome</keyword>
<dbReference type="RefSeq" id="WP_268637353.1">
    <property type="nucleotide sequence ID" value="NZ_JAMDLZ010000017.1"/>
</dbReference>
<dbReference type="PROSITE" id="PS51257">
    <property type="entry name" value="PROKAR_LIPOPROTEIN"/>
    <property type="match status" value="1"/>
</dbReference>
<name>A0ABT4ENL8_9BACI</name>
<accession>A0ABT4ENL8</accession>
<gene>
    <name evidence="1" type="ORF">M5W82_09925</name>
</gene>
<dbReference type="Gene3D" id="3.10.450.730">
    <property type="entry name" value="BLIP domain"/>
    <property type="match status" value="1"/>
</dbReference>
<dbReference type="EMBL" id="JAMDLZ010000017">
    <property type="protein sequence ID" value="MCY9547273.1"/>
    <property type="molecule type" value="Genomic_DNA"/>
</dbReference>
<protein>
    <recommendedName>
        <fullName evidence="3">Lipoprotein</fullName>
    </recommendedName>
</protein>
<proteinExistence type="predicted"/>
<reference evidence="1 2" key="1">
    <citation type="submission" date="2022-05" db="EMBL/GenBank/DDBJ databases">
        <title>Genome Sequencing of Bee-Associated Microbes.</title>
        <authorList>
            <person name="Dunlap C."/>
        </authorList>
    </citation>
    <scope>NUCLEOTIDE SEQUENCE [LARGE SCALE GENOMIC DNA]</scope>
    <source>
        <strain evidence="1 2">NRRL BD-083</strain>
    </source>
</reference>
<evidence type="ECO:0000313" key="1">
    <source>
        <dbReference type="EMBL" id="MCY9547273.1"/>
    </source>
</evidence>
<dbReference type="Proteomes" id="UP001527052">
    <property type="component" value="Unassembled WGS sequence"/>
</dbReference>